<organism evidence="3 4">
    <name type="scientific">Hypsibius exemplaris</name>
    <name type="common">Freshwater tardigrade</name>
    <dbReference type="NCBI Taxonomy" id="2072580"/>
    <lineage>
        <taxon>Eukaryota</taxon>
        <taxon>Metazoa</taxon>
        <taxon>Ecdysozoa</taxon>
        <taxon>Tardigrada</taxon>
        <taxon>Eutardigrada</taxon>
        <taxon>Parachela</taxon>
        <taxon>Hypsibioidea</taxon>
        <taxon>Hypsibiidae</taxon>
        <taxon>Hypsibius</taxon>
    </lineage>
</organism>
<dbReference type="Gene3D" id="2.160.20.120">
    <property type="match status" value="1"/>
</dbReference>
<sequence length="494" mass="53567">MIFASAFVLSVLILHSVVAVTDFRDFDGHVDYESVLVFGGLSIVVEYGEGVSVEAPSPASIQTTIDQDKQLIIRPIGLSAAQRREKVHITVRFSRVVSWPSIRVNDGSTVLVFTGQRLSEIEFISNSSHIMGSIVVDDVISRMYGSGIITLNGQAVQSFVGVFGGSGLHNAVNLRASERVEIYIKGAGILSMWTGYTAGFIDGSGVIRYRDLETHYPVTENPPVVLNSTRVYTNGDFRIYRYEEPGHGTGCCRQSRDFCGAADALRVACPSLRRPWIHPCPTCAPVLANFVYTCESSQEPTLLSNCRDGVLDGCFSCPADKNDVCGVQDALLAHHVGVEYGRDPEYLEVLNEPQSGALRGHKKLCSFVRDFGGNNNYESALVFEVLPVIVEYGVGVTVIAPTVGSVETIISNGQLTIRPVNLSAEQSRDDVHITVRFNASIAFPKVLVNDGSAFRVSAERLTQIEFVANNSSYLIATVSTSDVISVSRVPASSP</sequence>
<feature type="signal peptide" evidence="1">
    <location>
        <begin position="1"/>
        <end position="19"/>
    </location>
</feature>
<comment type="caution">
    <text evidence="3">The sequence shown here is derived from an EMBL/GenBank/DDBJ whole genome shotgun (WGS) entry which is preliminary data.</text>
</comment>
<dbReference type="AlphaFoldDB" id="A0A1W0WLT8"/>
<dbReference type="InterPro" id="IPR021255">
    <property type="entry name" value="DUF2807"/>
</dbReference>
<keyword evidence="4" id="KW-1185">Reference proteome</keyword>
<reference evidence="4" key="1">
    <citation type="submission" date="2017-01" db="EMBL/GenBank/DDBJ databases">
        <title>Comparative genomics of anhydrobiosis in the tardigrade Hypsibius dujardini.</title>
        <authorList>
            <person name="Yoshida Y."/>
            <person name="Koutsovoulos G."/>
            <person name="Laetsch D."/>
            <person name="Stevens L."/>
            <person name="Kumar S."/>
            <person name="Horikawa D."/>
            <person name="Ishino K."/>
            <person name="Komine S."/>
            <person name="Tomita M."/>
            <person name="Blaxter M."/>
            <person name="Arakawa K."/>
        </authorList>
    </citation>
    <scope>NUCLEOTIDE SEQUENCE [LARGE SCALE GENOMIC DNA]</scope>
    <source>
        <strain evidence="4">Z151</strain>
    </source>
</reference>
<feature type="domain" description="Putative auto-transporter adhesin head GIN" evidence="2">
    <location>
        <begin position="31"/>
        <end position="209"/>
    </location>
</feature>
<proteinExistence type="predicted"/>
<evidence type="ECO:0000259" key="2">
    <source>
        <dbReference type="Pfam" id="PF10988"/>
    </source>
</evidence>
<feature type="chain" id="PRO_5013161991" description="Putative auto-transporter adhesin head GIN domain-containing protein" evidence="1">
    <location>
        <begin position="20"/>
        <end position="494"/>
    </location>
</feature>
<dbReference type="Proteomes" id="UP000192578">
    <property type="component" value="Unassembled WGS sequence"/>
</dbReference>
<protein>
    <recommendedName>
        <fullName evidence="2">Putative auto-transporter adhesin head GIN domain-containing protein</fullName>
    </recommendedName>
</protein>
<evidence type="ECO:0000313" key="3">
    <source>
        <dbReference type="EMBL" id="OQV16159.1"/>
    </source>
</evidence>
<keyword evidence="1" id="KW-0732">Signal</keyword>
<gene>
    <name evidence="3" type="ORF">BV898_09643</name>
</gene>
<name>A0A1W0WLT8_HYPEX</name>
<evidence type="ECO:0000256" key="1">
    <source>
        <dbReference type="SAM" id="SignalP"/>
    </source>
</evidence>
<dbReference type="Pfam" id="PF10988">
    <property type="entry name" value="DUF2807"/>
    <property type="match status" value="1"/>
</dbReference>
<dbReference type="EMBL" id="MTYJ01000077">
    <property type="protein sequence ID" value="OQV16159.1"/>
    <property type="molecule type" value="Genomic_DNA"/>
</dbReference>
<evidence type="ECO:0000313" key="4">
    <source>
        <dbReference type="Proteomes" id="UP000192578"/>
    </source>
</evidence>
<accession>A0A1W0WLT8</accession>